<organism evidence="1 2">
    <name type="scientific">Ditylenchus dipsaci</name>
    <dbReference type="NCBI Taxonomy" id="166011"/>
    <lineage>
        <taxon>Eukaryota</taxon>
        <taxon>Metazoa</taxon>
        <taxon>Ecdysozoa</taxon>
        <taxon>Nematoda</taxon>
        <taxon>Chromadorea</taxon>
        <taxon>Rhabditida</taxon>
        <taxon>Tylenchina</taxon>
        <taxon>Tylenchomorpha</taxon>
        <taxon>Sphaerularioidea</taxon>
        <taxon>Anguinidae</taxon>
        <taxon>Anguininae</taxon>
        <taxon>Ditylenchus</taxon>
    </lineage>
</organism>
<name>A0A915D702_9BILA</name>
<accession>A0A915D702</accession>
<dbReference type="AlphaFoldDB" id="A0A915D702"/>
<proteinExistence type="predicted"/>
<evidence type="ECO:0000313" key="1">
    <source>
        <dbReference type="Proteomes" id="UP000887574"/>
    </source>
</evidence>
<dbReference type="WBParaSite" id="jg16400">
    <property type="protein sequence ID" value="jg16400"/>
    <property type="gene ID" value="jg16400"/>
</dbReference>
<keyword evidence="1" id="KW-1185">Reference proteome</keyword>
<dbReference type="Proteomes" id="UP000887574">
    <property type="component" value="Unplaced"/>
</dbReference>
<protein>
    <submittedName>
        <fullName evidence="2">Uncharacterized protein</fullName>
    </submittedName>
</protein>
<evidence type="ECO:0000313" key="2">
    <source>
        <dbReference type="WBParaSite" id="jg16400"/>
    </source>
</evidence>
<reference evidence="2" key="1">
    <citation type="submission" date="2022-11" db="UniProtKB">
        <authorList>
            <consortium name="WormBaseParasite"/>
        </authorList>
    </citation>
    <scope>IDENTIFICATION</scope>
</reference>
<sequence>MQLLIASKCYNYNFVLYQPEIAPRYVTFFVEDQTGASATWIGWIRLKEDHFVVVQFGIKEIKNNNCLADSQLRCVHLSAADLWAISFYNKHKKVNDPARQEEKYFENMASRVPLDLENLRLIWEERLAVRGNCVSKLGFIDRRKRSLEDYGLPPLDFSQPKIAYRYVEALRTAPPSVRKIFSVSCPGHSQHSSLDLSNDEIESRFPNRPKPKWLANRIAAMLVYRQAHLRWLSINDSEKFDKVVKI</sequence>